<dbReference type="EMBL" id="BMAR01000022">
    <property type="protein sequence ID" value="GFR48154.1"/>
    <property type="molecule type" value="Genomic_DNA"/>
</dbReference>
<dbReference type="Gene3D" id="1.10.287.70">
    <property type="match status" value="1"/>
</dbReference>
<gene>
    <name evidence="11" type="ORF">Agub_g9989</name>
</gene>
<name>A0AAD3HNP7_9CHLO</name>
<evidence type="ECO:0000256" key="5">
    <source>
        <dbReference type="ARBA" id="ARBA00023065"/>
    </source>
</evidence>
<feature type="region of interest" description="Disordered" evidence="8">
    <location>
        <begin position="1074"/>
        <end position="1100"/>
    </location>
</feature>
<keyword evidence="12" id="KW-1185">Reference proteome</keyword>
<evidence type="ECO:0000256" key="8">
    <source>
        <dbReference type="SAM" id="MobiDB-lite"/>
    </source>
</evidence>
<dbReference type="Pfam" id="PF00027">
    <property type="entry name" value="cNMP_binding"/>
    <property type="match status" value="1"/>
</dbReference>
<dbReference type="InterPro" id="IPR050818">
    <property type="entry name" value="KCNH_animal-type"/>
</dbReference>
<feature type="compositionally biased region" description="Gly residues" evidence="8">
    <location>
        <begin position="1520"/>
        <end position="1530"/>
    </location>
</feature>
<evidence type="ECO:0000256" key="3">
    <source>
        <dbReference type="ARBA" id="ARBA00022692"/>
    </source>
</evidence>
<dbReference type="SUPFAM" id="SSF51206">
    <property type="entry name" value="cAMP-binding domain-like"/>
    <property type="match status" value="1"/>
</dbReference>
<keyword evidence="4 9" id="KW-1133">Transmembrane helix</keyword>
<accession>A0AAD3HNP7</accession>
<evidence type="ECO:0000313" key="11">
    <source>
        <dbReference type="EMBL" id="GFR48154.1"/>
    </source>
</evidence>
<dbReference type="PANTHER" id="PTHR10217">
    <property type="entry name" value="VOLTAGE AND LIGAND GATED POTASSIUM CHANNEL"/>
    <property type="match status" value="1"/>
</dbReference>
<keyword evidence="5" id="KW-0406">Ion transport</keyword>
<evidence type="ECO:0000256" key="9">
    <source>
        <dbReference type="SAM" id="Phobius"/>
    </source>
</evidence>
<dbReference type="Proteomes" id="UP001054857">
    <property type="component" value="Unassembled WGS sequence"/>
</dbReference>
<evidence type="ECO:0000256" key="7">
    <source>
        <dbReference type="SAM" id="Coils"/>
    </source>
</evidence>
<feature type="region of interest" description="Disordered" evidence="8">
    <location>
        <begin position="1184"/>
        <end position="1204"/>
    </location>
</feature>
<dbReference type="PANTHER" id="PTHR10217:SF435">
    <property type="entry name" value="POTASSIUM VOLTAGE-GATED CHANNEL PROTEIN EAG"/>
    <property type="match status" value="1"/>
</dbReference>
<feature type="region of interest" description="Disordered" evidence="8">
    <location>
        <begin position="1031"/>
        <end position="1057"/>
    </location>
</feature>
<keyword evidence="2" id="KW-0813">Transport</keyword>
<feature type="domain" description="Cyclic nucleotide-binding" evidence="10">
    <location>
        <begin position="392"/>
        <end position="492"/>
    </location>
</feature>
<dbReference type="GO" id="GO:0042391">
    <property type="term" value="P:regulation of membrane potential"/>
    <property type="evidence" value="ECO:0007669"/>
    <property type="project" value="TreeGrafter"/>
</dbReference>
<dbReference type="InterPro" id="IPR000595">
    <property type="entry name" value="cNMP-bd_dom"/>
</dbReference>
<keyword evidence="7" id="KW-0175">Coiled coil</keyword>
<sequence length="1695" mass="178626">MASNNSWRSPVTALAAKQPMGRSMSFSSKRLCIDGDGARSRVGSNHERQGERWGSWDGLAASLAVSEWLLDKVLPIMHPDSPARKAWDFWTLALIMYVAIATPLQIAFSSWRDSTATQAVAWATSGSFFLDILVNFRTSYTTKHGDVIRSPALIAHRYLKGMFLFDLLSALPLNETLTQTSIHYNAAWLGLLKMPRLFRLVRHLDTLTRTKYVNLVAVARLLLLMLLITHWAACLWHYLSREVPEWPWMFQMDCSTCPEREQYLLAFYRCFLLILGDRPDTWNNVERVFAVCLLFLGACLYAVVVSSITMLVSNMWSMAARHKQHASMLQDALRYHSASTELSVKVDEFFDFMARYDHPGLEGVSLLAELPAGLHAEVLSSVFEPMLLKVPLFAYCERPFVWRLAQRLRLQLFMGCDVIYDLDSVGHNMYIIWKGVVALVGPDGCTSALLTDGDHFGERGVTTASTPRPHKAVALRACDLMLLSRWDLQDAMRDFPDSAVLVKDRARLQNPEYSATMWAATIIAGLKDPEEELPSSLARAGLKQTNPEVDSDIDLASDSADVVTAADLGDSPASSTVGSASVAEVEDGCNKDACAAQDDVGKEERRVGCVELSGSAGGFGALVVVDASADTNTADSSRNASASGDDEDDEDDGGAPATSSSRVRSMTNNNSIKKSIQCDPNMHGNATALTALRPMTSLEQQRGSAACTSSSRWMVDFWLQDRSSPGLAESSAAPHAAAAGASGAAGSGAAGGAEVGAGPVGEALERSGGGAVMEPSAAAASTPACGGGGALVGNAAPQQQLSGATPPPCVVPSCALLPHIWHSSSALSLSSSSQSTARAASGSTFVRPPATEGSQPQILKLAPPTTSPARQQPPAAASPAVPPASVTAGPKARSLSAAVLEEEEVVHVACTITRHPNHSEPSLLSALESLSSPSPQHSSYQHQQQQQQLLQQQSSRRSLQQQQQQQQQHGLAAKLSHHEAATHGGQSVHITGAPHAGGSGSQALATVGSGIGTRRSLAGLLQFRWSRAGNGNANGHNGDSNSTGNHNGVGTAASGGVASASMSPLLAFSAAISPPRRSTSYDQPRQLRGSESCDRRRSGEVWDQVTQWVEQATLLQDHGAMAEEPTRWGGGGGVAGSSMRSQREGSASQARPRRRSNDALVTGVGVTALAAAAAGQLEQCHSGGATTAASSSIPGAGGLSRRSSDGTEILEEFQRGRDLSGPPQFLLLPPQPFLGLDPLGPFFEGSSGPPTMAAASPMQRSRSRPGHGSQSTAVAYTGRVSPRSTVEGDGPLPPAPRHVFGSACRRSSGRQEAPEVSGSGIVTGTTAARPARNSGMGMRNMLLSECSERSADGLRGEDRDARCLLLERQLALVQAQLEDAQSQVATLLANPLKVPAVAAVVRREVDAATAQLNTHMEGMLQRFMDALQAVAARTDELTQQVAAADGRLERLEEEHDAFLQSGGQAGVGVGVGLSTGTGVLDSRDIEELAVAPSLGLLRSRGVTTGQLSMLRPTSTTSSGGAAGRAAGGDAGRAQVNYARQQSYTRMQHQVSRRPSAFGGAPELDPFNEISAAAIVTAPEGDMNPMLQRAKSGARRRSALGQQVNGAAAQGSLAGALGVQLSSSPSSVSRPLAPQTQPQGIRHLSSYPSGEFDARTSPVAGSDEGRPAQRPGPSLTAIAPALNTDSLSRVSTPVLD</sequence>
<feature type="compositionally biased region" description="Basic and acidic residues" evidence="8">
    <location>
        <begin position="1091"/>
        <end position="1100"/>
    </location>
</feature>
<dbReference type="InterPro" id="IPR014710">
    <property type="entry name" value="RmlC-like_jellyroll"/>
</dbReference>
<feature type="compositionally biased region" description="Low complexity" evidence="8">
    <location>
        <begin position="1184"/>
        <end position="1194"/>
    </location>
</feature>
<dbReference type="GO" id="GO:0005249">
    <property type="term" value="F:voltage-gated potassium channel activity"/>
    <property type="evidence" value="ECO:0007669"/>
    <property type="project" value="TreeGrafter"/>
</dbReference>
<reference evidence="11 12" key="1">
    <citation type="journal article" date="2021" name="Sci. Rep.">
        <title>Genome sequencing of the multicellular alga Astrephomene provides insights into convergent evolution of germ-soma differentiation.</title>
        <authorList>
            <person name="Yamashita S."/>
            <person name="Yamamoto K."/>
            <person name="Matsuzaki R."/>
            <person name="Suzuki S."/>
            <person name="Yamaguchi H."/>
            <person name="Hirooka S."/>
            <person name="Minakuchi Y."/>
            <person name="Miyagishima S."/>
            <person name="Kawachi M."/>
            <person name="Toyoda A."/>
            <person name="Nozaki H."/>
        </authorList>
    </citation>
    <scope>NUCLEOTIDE SEQUENCE [LARGE SCALE GENOMIC DNA]</scope>
    <source>
        <strain evidence="11 12">NIES-4017</strain>
    </source>
</reference>
<feature type="compositionally biased region" description="Polar residues" evidence="8">
    <location>
        <begin position="1509"/>
        <end position="1518"/>
    </location>
</feature>
<feature type="compositionally biased region" description="Low complexity" evidence="8">
    <location>
        <begin position="928"/>
        <end position="968"/>
    </location>
</feature>
<feature type="region of interest" description="Disordered" evidence="8">
    <location>
        <begin position="928"/>
        <end position="1001"/>
    </location>
</feature>
<dbReference type="PROSITE" id="PS50042">
    <property type="entry name" value="CNMP_BINDING_3"/>
    <property type="match status" value="1"/>
</dbReference>
<evidence type="ECO:0000259" key="10">
    <source>
        <dbReference type="PROSITE" id="PS50042"/>
    </source>
</evidence>
<feature type="compositionally biased region" description="Polar residues" evidence="8">
    <location>
        <begin position="1138"/>
        <end position="1149"/>
    </location>
</feature>
<dbReference type="CDD" id="cd00038">
    <property type="entry name" value="CAP_ED"/>
    <property type="match status" value="1"/>
</dbReference>
<feature type="compositionally biased region" description="Acidic residues" evidence="8">
    <location>
        <begin position="644"/>
        <end position="653"/>
    </location>
</feature>
<evidence type="ECO:0000256" key="1">
    <source>
        <dbReference type="ARBA" id="ARBA00004141"/>
    </source>
</evidence>
<feature type="non-terminal residue" evidence="11">
    <location>
        <position position="1695"/>
    </location>
</feature>
<dbReference type="InterPro" id="IPR018490">
    <property type="entry name" value="cNMP-bd_dom_sf"/>
</dbReference>
<dbReference type="Pfam" id="PF00520">
    <property type="entry name" value="Ion_trans"/>
    <property type="match status" value="1"/>
</dbReference>
<feature type="transmembrane region" description="Helical" evidence="9">
    <location>
        <begin position="212"/>
        <end position="239"/>
    </location>
</feature>
<protein>
    <recommendedName>
        <fullName evidence="10">Cyclic nucleotide-binding domain-containing protein</fullName>
    </recommendedName>
</protein>
<feature type="transmembrane region" description="Helical" evidence="9">
    <location>
        <begin position="288"/>
        <end position="312"/>
    </location>
</feature>
<feature type="coiled-coil region" evidence="7">
    <location>
        <begin position="1434"/>
        <end position="1461"/>
    </location>
</feature>
<keyword evidence="3 9" id="KW-0812">Transmembrane</keyword>
<dbReference type="InterPro" id="IPR005821">
    <property type="entry name" value="Ion_trans_dom"/>
</dbReference>
<feature type="transmembrane region" description="Helical" evidence="9">
    <location>
        <begin position="87"/>
        <end position="107"/>
    </location>
</feature>
<feature type="region of interest" description="Disordered" evidence="8">
    <location>
        <begin position="1509"/>
        <end position="1531"/>
    </location>
</feature>
<evidence type="ECO:0000256" key="6">
    <source>
        <dbReference type="ARBA" id="ARBA00023136"/>
    </source>
</evidence>
<feature type="region of interest" description="Disordered" evidence="8">
    <location>
        <begin position="1123"/>
        <end position="1158"/>
    </location>
</feature>
<dbReference type="SUPFAM" id="SSF81324">
    <property type="entry name" value="Voltage-gated potassium channels"/>
    <property type="match status" value="1"/>
</dbReference>
<feature type="region of interest" description="Disordered" evidence="8">
    <location>
        <begin position="1620"/>
        <end position="1695"/>
    </location>
</feature>
<feature type="coiled-coil region" evidence="7">
    <location>
        <begin position="1363"/>
        <end position="1390"/>
    </location>
</feature>
<keyword evidence="6 9" id="KW-0472">Membrane</keyword>
<feature type="region of interest" description="Disordered" evidence="8">
    <location>
        <begin position="839"/>
        <end position="889"/>
    </location>
</feature>
<feature type="compositionally biased region" description="Polar residues" evidence="8">
    <location>
        <begin position="1682"/>
        <end position="1695"/>
    </location>
</feature>
<feature type="compositionally biased region" description="Polar residues" evidence="8">
    <location>
        <begin position="657"/>
        <end position="674"/>
    </location>
</feature>
<dbReference type="GO" id="GO:0005886">
    <property type="term" value="C:plasma membrane"/>
    <property type="evidence" value="ECO:0007669"/>
    <property type="project" value="TreeGrafter"/>
</dbReference>
<feature type="compositionally biased region" description="Low complexity" evidence="8">
    <location>
        <begin position="862"/>
        <end position="889"/>
    </location>
</feature>
<comment type="caution">
    <text evidence="11">The sequence shown here is derived from an EMBL/GenBank/DDBJ whole genome shotgun (WGS) entry which is preliminary data.</text>
</comment>
<evidence type="ECO:0000256" key="4">
    <source>
        <dbReference type="ARBA" id="ARBA00022989"/>
    </source>
</evidence>
<comment type="subcellular location">
    <subcellularLocation>
        <location evidence="1">Membrane</location>
        <topology evidence="1">Multi-pass membrane protein</topology>
    </subcellularLocation>
</comment>
<organism evidence="11 12">
    <name type="scientific">Astrephomene gubernaculifera</name>
    <dbReference type="NCBI Taxonomy" id="47775"/>
    <lineage>
        <taxon>Eukaryota</taxon>
        <taxon>Viridiplantae</taxon>
        <taxon>Chlorophyta</taxon>
        <taxon>core chlorophytes</taxon>
        <taxon>Chlorophyceae</taxon>
        <taxon>CS clade</taxon>
        <taxon>Chlamydomonadales</taxon>
        <taxon>Astrephomenaceae</taxon>
        <taxon>Astrephomene</taxon>
    </lineage>
</organism>
<proteinExistence type="predicted"/>
<feature type="compositionally biased region" description="Low complexity" evidence="8">
    <location>
        <begin position="1048"/>
        <end position="1057"/>
    </location>
</feature>
<feature type="region of interest" description="Disordered" evidence="8">
    <location>
        <begin position="1238"/>
        <end position="1336"/>
    </location>
</feature>
<dbReference type="Gene3D" id="2.60.120.10">
    <property type="entry name" value="Jelly Rolls"/>
    <property type="match status" value="1"/>
</dbReference>
<evidence type="ECO:0000313" key="12">
    <source>
        <dbReference type="Proteomes" id="UP001054857"/>
    </source>
</evidence>
<feature type="region of interest" description="Disordered" evidence="8">
    <location>
        <begin position="631"/>
        <end position="681"/>
    </location>
</feature>
<evidence type="ECO:0000256" key="2">
    <source>
        <dbReference type="ARBA" id="ARBA00022448"/>
    </source>
</evidence>